<keyword evidence="4" id="KW-0804">Transcription</keyword>
<dbReference type="Proteomes" id="UP000024816">
    <property type="component" value="Unassembled WGS sequence"/>
</dbReference>
<dbReference type="Pfam" id="PF00126">
    <property type="entry name" value="HTH_1"/>
    <property type="match status" value="1"/>
</dbReference>
<evidence type="ECO:0000259" key="5">
    <source>
        <dbReference type="PROSITE" id="PS50931"/>
    </source>
</evidence>
<dbReference type="SUPFAM" id="SSF46785">
    <property type="entry name" value="Winged helix' DNA-binding domain"/>
    <property type="match status" value="1"/>
</dbReference>
<organism evidence="6 7">
    <name type="scientific">Hyphomonas jannaschiana VP2</name>
    <dbReference type="NCBI Taxonomy" id="1280952"/>
    <lineage>
        <taxon>Bacteria</taxon>
        <taxon>Pseudomonadati</taxon>
        <taxon>Pseudomonadota</taxon>
        <taxon>Alphaproteobacteria</taxon>
        <taxon>Hyphomonadales</taxon>
        <taxon>Hyphomonadaceae</taxon>
        <taxon>Hyphomonas</taxon>
    </lineage>
</organism>
<proteinExistence type="inferred from homology"/>
<evidence type="ECO:0000256" key="1">
    <source>
        <dbReference type="ARBA" id="ARBA00009437"/>
    </source>
</evidence>
<evidence type="ECO:0000313" key="7">
    <source>
        <dbReference type="Proteomes" id="UP000024816"/>
    </source>
</evidence>
<comment type="caution">
    <text evidence="6">The sequence shown here is derived from an EMBL/GenBank/DDBJ whole genome shotgun (WGS) entry which is preliminary data.</text>
</comment>
<dbReference type="InterPro" id="IPR005119">
    <property type="entry name" value="LysR_subst-bd"/>
</dbReference>
<gene>
    <name evidence="6" type="ORF">HJA_06337</name>
</gene>
<name>A0A059FH63_9PROT</name>
<evidence type="ECO:0000313" key="6">
    <source>
        <dbReference type="EMBL" id="KCZ89848.1"/>
    </source>
</evidence>
<dbReference type="EMBL" id="ARYJ01000003">
    <property type="protein sequence ID" value="KCZ89848.1"/>
    <property type="molecule type" value="Genomic_DNA"/>
</dbReference>
<dbReference type="SUPFAM" id="SSF53850">
    <property type="entry name" value="Periplasmic binding protein-like II"/>
    <property type="match status" value="1"/>
</dbReference>
<dbReference type="Gene3D" id="3.40.190.290">
    <property type="match status" value="1"/>
</dbReference>
<dbReference type="PANTHER" id="PTHR30537:SF3">
    <property type="entry name" value="TRANSCRIPTIONAL REGULATORY PROTEIN"/>
    <property type="match status" value="1"/>
</dbReference>
<dbReference type="eggNOG" id="COG0583">
    <property type="taxonomic scope" value="Bacteria"/>
</dbReference>
<dbReference type="InterPro" id="IPR036388">
    <property type="entry name" value="WH-like_DNA-bd_sf"/>
</dbReference>
<feature type="domain" description="HTH lysR-type" evidence="5">
    <location>
        <begin position="1"/>
        <end position="58"/>
    </location>
</feature>
<evidence type="ECO:0000256" key="2">
    <source>
        <dbReference type="ARBA" id="ARBA00023015"/>
    </source>
</evidence>
<protein>
    <submittedName>
        <fullName evidence="6">LysR family transcriptional regulator</fullName>
    </submittedName>
</protein>
<dbReference type="InterPro" id="IPR036390">
    <property type="entry name" value="WH_DNA-bd_sf"/>
</dbReference>
<dbReference type="PROSITE" id="PS50931">
    <property type="entry name" value="HTH_LYSR"/>
    <property type="match status" value="1"/>
</dbReference>
<comment type="similarity">
    <text evidence="1">Belongs to the LysR transcriptional regulatory family.</text>
</comment>
<keyword evidence="7" id="KW-1185">Reference proteome</keyword>
<keyword evidence="2" id="KW-0805">Transcription regulation</keyword>
<evidence type="ECO:0000256" key="3">
    <source>
        <dbReference type="ARBA" id="ARBA00023125"/>
    </source>
</evidence>
<dbReference type="AlphaFoldDB" id="A0A059FH63"/>
<accession>A0A059FH63</accession>
<dbReference type="PANTHER" id="PTHR30537">
    <property type="entry name" value="HTH-TYPE TRANSCRIPTIONAL REGULATOR"/>
    <property type="match status" value="1"/>
</dbReference>
<dbReference type="GO" id="GO:0006351">
    <property type="term" value="P:DNA-templated transcription"/>
    <property type="evidence" value="ECO:0007669"/>
    <property type="project" value="TreeGrafter"/>
</dbReference>
<dbReference type="Gene3D" id="1.10.10.10">
    <property type="entry name" value="Winged helix-like DNA-binding domain superfamily/Winged helix DNA-binding domain"/>
    <property type="match status" value="1"/>
</dbReference>
<dbReference type="PRINTS" id="PR00039">
    <property type="entry name" value="HTHLYSR"/>
</dbReference>
<dbReference type="InterPro" id="IPR058163">
    <property type="entry name" value="LysR-type_TF_proteobact-type"/>
</dbReference>
<dbReference type="GO" id="GO:0043565">
    <property type="term" value="F:sequence-specific DNA binding"/>
    <property type="evidence" value="ECO:0007669"/>
    <property type="project" value="TreeGrafter"/>
</dbReference>
<reference evidence="6 7" key="1">
    <citation type="journal article" date="2014" name="Antonie Van Leeuwenhoek">
        <title>Hyphomonas beringensis sp. nov. and Hyphomonas chukchiensis sp. nov., isolated from surface seawater of the Bering Sea and Chukchi Sea.</title>
        <authorList>
            <person name="Li C."/>
            <person name="Lai Q."/>
            <person name="Li G."/>
            <person name="Dong C."/>
            <person name="Wang J."/>
            <person name="Liao Y."/>
            <person name="Shao Z."/>
        </authorList>
    </citation>
    <scope>NUCLEOTIDE SEQUENCE [LARGE SCALE GENOMIC DNA]</scope>
    <source>
        <strain evidence="6 7">VP2</strain>
    </source>
</reference>
<dbReference type="PATRIC" id="fig|1280952.3.peg.1259"/>
<sequence>MQWDDLHTFLEIARQGSLSGAARALRLTQPTVGRRLAAMEETLGAKLLQRTPGGFVLTPIGESVLANAERMEQEALAAERLIFGGDIKMEGDVRVTTVDTLATAFVTPALVALQKEHPDINVELAPASQALSLARREADIAVRVVPFNGNQIVARKIGAIALNFFASPDYLEHADMSAPRLISVLDDQSHLPEATWIEKQFPTGTIRMRSNSREVLFWSAVSGGGVALLPRFLADQDDRLVRVLPASPDLRRDIWLGVHSDMRQTPRIRATMDALIAAFEENAHRLDPEGQAGPAS</sequence>
<dbReference type="Pfam" id="PF03466">
    <property type="entry name" value="LysR_substrate"/>
    <property type="match status" value="1"/>
</dbReference>
<evidence type="ECO:0000256" key="4">
    <source>
        <dbReference type="ARBA" id="ARBA00023163"/>
    </source>
</evidence>
<dbReference type="InterPro" id="IPR000847">
    <property type="entry name" value="LysR_HTH_N"/>
</dbReference>
<dbReference type="GO" id="GO:0003700">
    <property type="term" value="F:DNA-binding transcription factor activity"/>
    <property type="evidence" value="ECO:0007669"/>
    <property type="project" value="InterPro"/>
</dbReference>
<dbReference type="STRING" id="1280952.HJA_06337"/>
<keyword evidence="3" id="KW-0238">DNA-binding</keyword>